<dbReference type="AlphaFoldDB" id="A0A1F8EJW7"/>
<dbReference type="SUPFAM" id="SSF52540">
    <property type="entry name" value="P-loop containing nucleoside triphosphate hydrolases"/>
    <property type="match status" value="1"/>
</dbReference>
<reference evidence="1 2" key="1">
    <citation type="journal article" date="2016" name="Nat. Commun.">
        <title>Thousands of microbial genomes shed light on interconnected biogeochemical processes in an aquifer system.</title>
        <authorList>
            <person name="Anantharaman K."/>
            <person name="Brown C.T."/>
            <person name="Hug L.A."/>
            <person name="Sharon I."/>
            <person name="Castelle C.J."/>
            <person name="Probst A.J."/>
            <person name="Thomas B.C."/>
            <person name="Singh A."/>
            <person name="Wilkins M.J."/>
            <person name="Karaoz U."/>
            <person name="Brodie E.L."/>
            <person name="Williams K.H."/>
            <person name="Hubbard S.S."/>
            <person name="Banfield J.F."/>
        </authorList>
    </citation>
    <scope>NUCLEOTIDE SEQUENCE [LARGE SCALE GENOMIC DNA]</scope>
</reference>
<dbReference type="Gene3D" id="3.40.50.300">
    <property type="entry name" value="P-loop containing nucleotide triphosphate hydrolases"/>
    <property type="match status" value="1"/>
</dbReference>
<dbReference type="Proteomes" id="UP000177117">
    <property type="component" value="Unassembled WGS sequence"/>
</dbReference>
<name>A0A1F8EJW7_9BACT</name>
<proteinExistence type="predicted"/>
<dbReference type="InterPro" id="IPR027417">
    <property type="entry name" value="P-loop_NTPase"/>
</dbReference>
<evidence type="ECO:0000313" key="2">
    <source>
        <dbReference type="Proteomes" id="UP000177117"/>
    </source>
</evidence>
<evidence type="ECO:0008006" key="3">
    <source>
        <dbReference type="Google" id="ProtNLM"/>
    </source>
</evidence>
<protein>
    <recommendedName>
        <fullName evidence="3">UDP-N-acetylglucosamine kinase</fullName>
    </recommendedName>
</protein>
<dbReference type="EMBL" id="MGJD01000010">
    <property type="protein sequence ID" value="OGN01083.1"/>
    <property type="molecule type" value="Genomic_DNA"/>
</dbReference>
<sequence length="190" mass="22024">MKLILFGGVQGVGKSTLLHWLENQPKHRITLLNPGELFRRYFYNEQVKTIEEIEELIVSEIEKMPSNSVLVAHWHYAVRQPSKYIPQISFSRLKRIAESGKVEQIVLCLVEASVDSIYERRLIDHQTKKREFSKSSIEEEIHIEEEFLAKYQILFSKILGSNRVTTTRINNNDLGVAESTLHDLFGKLLS</sequence>
<organism evidence="1 2">
    <name type="scientific">Candidatus Yanofskybacteria bacterium RIFCSPHIGHO2_01_FULL_41_53</name>
    <dbReference type="NCBI Taxonomy" id="1802663"/>
    <lineage>
        <taxon>Bacteria</taxon>
        <taxon>Candidatus Yanofskyibacteriota</taxon>
    </lineage>
</organism>
<evidence type="ECO:0000313" key="1">
    <source>
        <dbReference type="EMBL" id="OGN01083.1"/>
    </source>
</evidence>
<gene>
    <name evidence="1" type="ORF">A2650_00260</name>
</gene>
<comment type="caution">
    <text evidence="1">The sequence shown here is derived from an EMBL/GenBank/DDBJ whole genome shotgun (WGS) entry which is preliminary data.</text>
</comment>
<accession>A0A1F8EJW7</accession>